<dbReference type="Proteomes" id="UP000504609">
    <property type="component" value="Unplaced"/>
</dbReference>
<evidence type="ECO:0000313" key="3">
    <source>
        <dbReference type="Proteomes" id="UP000504609"/>
    </source>
</evidence>
<evidence type="ECO:0000313" key="4">
    <source>
        <dbReference type="RefSeq" id="XP_022931771.1"/>
    </source>
</evidence>
<keyword evidence="3" id="KW-1185">Reference proteome</keyword>
<keyword evidence="2" id="KW-0732">Signal</keyword>
<name>A0A6J1EUK9_CUCMO</name>
<dbReference type="KEGG" id="cmos:111438048"/>
<dbReference type="RefSeq" id="XP_022931771.1">
    <property type="nucleotide sequence ID" value="XM_023076003.1"/>
</dbReference>
<feature type="compositionally biased region" description="Basic residues" evidence="1">
    <location>
        <begin position="108"/>
        <end position="119"/>
    </location>
</feature>
<organism evidence="3 4">
    <name type="scientific">Cucurbita moschata</name>
    <name type="common">Winter crookneck squash</name>
    <name type="synonym">Cucurbita pepo var. moschata</name>
    <dbReference type="NCBI Taxonomy" id="3662"/>
    <lineage>
        <taxon>Eukaryota</taxon>
        <taxon>Viridiplantae</taxon>
        <taxon>Streptophyta</taxon>
        <taxon>Embryophyta</taxon>
        <taxon>Tracheophyta</taxon>
        <taxon>Spermatophyta</taxon>
        <taxon>Magnoliopsida</taxon>
        <taxon>eudicotyledons</taxon>
        <taxon>Gunneridae</taxon>
        <taxon>Pentapetalae</taxon>
        <taxon>rosids</taxon>
        <taxon>fabids</taxon>
        <taxon>Cucurbitales</taxon>
        <taxon>Cucurbitaceae</taxon>
        <taxon>Cucurbiteae</taxon>
        <taxon>Cucurbita</taxon>
    </lineage>
</organism>
<feature type="compositionally biased region" description="Basic residues" evidence="1">
    <location>
        <begin position="163"/>
        <end position="174"/>
    </location>
</feature>
<feature type="compositionally biased region" description="Polar residues" evidence="1">
    <location>
        <begin position="88"/>
        <end position="97"/>
    </location>
</feature>
<feature type="region of interest" description="Disordered" evidence="1">
    <location>
        <begin position="108"/>
        <end position="127"/>
    </location>
</feature>
<dbReference type="GeneID" id="111438048"/>
<feature type="region of interest" description="Disordered" evidence="1">
    <location>
        <begin position="134"/>
        <end position="153"/>
    </location>
</feature>
<accession>A0A6J1EUK9</accession>
<feature type="chain" id="PRO_5026841859" evidence="2">
    <location>
        <begin position="25"/>
        <end position="214"/>
    </location>
</feature>
<evidence type="ECO:0000256" key="2">
    <source>
        <dbReference type="SAM" id="SignalP"/>
    </source>
</evidence>
<sequence length="214" mass="23489">MGSLTTSVFVIALLFYCRINVFEAAEYQDSPAPTPSGQESPSQGGSPDIHFHHHRRHHHRRHGHIPQSQSSLNDIEASKIQDSPAPTPSGQESPSQGDSRDIHIHFHHHHHHEHGRHGKSPPSQSSLNDIEASKIQDSPAPTPSGQESPSQEDSRDIHIHFHHHHHHEHGRHGKSPPSQSSLNDIEASKIQDSPAPTPSGQESPSQGDSPTSMS</sequence>
<feature type="compositionally biased region" description="Basic residues" evidence="1">
    <location>
        <begin position="51"/>
        <end position="64"/>
    </location>
</feature>
<dbReference type="AlphaFoldDB" id="A0A6J1EUK9"/>
<feature type="region of interest" description="Disordered" evidence="1">
    <location>
        <begin position="163"/>
        <end position="214"/>
    </location>
</feature>
<feature type="signal peptide" evidence="2">
    <location>
        <begin position="1"/>
        <end position="24"/>
    </location>
</feature>
<proteinExistence type="predicted"/>
<reference evidence="4" key="1">
    <citation type="submission" date="2025-08" db="UniProtKB">
        <authorList>
            <consortium name="RefSeq"/>
        </authorList>
    </citation>
    <scope>IDENTIFICATION</scope>
    <source>
        <tissue evidence="4">Young leaves</tissue>
    </source>
</reference>
<feature type="compositionally biased region" description="Polar residues" evidence="1">
    <location>
        <begin position="198"/>
        <end position="214"/>
    </location>
</feature>
<protein>
    <submittedName>
        <fullName evidence="4">IQ motif and SEC7 domain-containing protein 2-like</fullName>
    </submittedName>
</protein>
<feature type="region of interest" description="Disordered" evidence="1">
    <location>
        <begin position="29"/>
        <end position="100"/>
    </location>
</feature>
<gene>
    <name evidence="4" type="primary">LOC111438048</name>
</gene>
<feature type="compositionally biased region" description="Low complexity" evidence="1">
    <location>
        <begin position="35"/>
        <end position="47"/>
    </location>
</feature>
<evidence type="ECO:0000256" key="1">
    <source>
        <dbReference type="SAM" id="MobiDB-lite"/>
    </source>
</evidence>